<dbReference type="Proteomes" id="UP000827872">
    <property type="component" value="Linkage Group LG14"/>
</dbReference>
<sequence>MQEPFFLTIQTSTNFTLGLNLQRCPTNILGLNVLILNHRIMARAGLLILFHFQSPQGPGFVGGKCSLEEAPLFGGKTFSSRPLSATSIPSPHGPPKMMPSCPQRTKSFCSPAPVWEAFFPS</sequence>
<protein>
    <submittedName>
        <fullName evidence="1">Uncharacterized protein</fullName>
    </submittedName>
</protein>
<comment type="caution">
    <text evidence="1">The sequence shown here is derived from an EMBL/GenBank/DDBJ whole genome shotgun (WGS) entry which is preliminary data.</text>
</comment>
<dbReference type="EMBL" id="CM037627">
    <property type="protein sequence ID" value="KAH7989189.1"/>
    <property type="molecule type" value="Genomic_DNA"/>
</dbReference>
<gene>
    <name evidence="1" type="ORF">K3G42_004231</name>
</gene>
<organism evidence="1 2">
    <name type="scientific">Sphaerodactylus townsendi</name>
    <dbReference type="NCBI Taxonomy" id="933632"/>
    <lineage>
        <taxon>Eukaryota</taxon>
        <taxon>Metazoa</taxon>
        <taxon>Chordata</taxon>
        <taxon>Craniata</taxon>
        <taxon>Vertebrata</taxon>
        <taxon>Euteleostomi</taxon>
        <taxon>Lepidosauria</taxon>
        <taxon>Squamata</taxon>
        <taxon>Bifurcata</taxon>
        <taxon>Gekkota</taxon>
        <taxon>Sphaerodactylidae</taxon>
        <taxon>Sphaerodactylus</taxon>
    </lineage>
</organism>
<reference evidence="1" key="1">
    <citation type="submission" date="2021-08" db="EMBL/GenBank/DDBJ databases">
        <title>The first chromosome-level gecko genome reveals the dynamic sex chromosomes of Neotropical dwarf geckos (Sphaerodactylidae: Sphaerodactylus).</title>
        <authorList>
            <person name="Pinto B.J."/>
            <person name="Keating S.E."/>
            <person name="Gamble T."/>
        </authorList>
    </citation>
    <scope>NUCLEOTIDE SEQUENCE</scope>
    <source>
        <strain evidence="1">TG3544</strain>
    </source>
</reference>
<evidence type="ECO:0000313" key="2">
    <source>
        <dbReference type="Proteomes" id="UP000827872"/>
    </source>
</evidence>
<evidence type="ECO:0000313" key="1">
    <source>
        <dbReference type="EMBL" id="KAH7989189.1"/>
    </source>
</evidence>
<accession>A0ACB8E9Z6</accession>
<name>A0ACB8E9Z6_9SAUR</name>
<proteinExistence type="predicted"/>
<keyword evidence="2" id="KW-1185">Reference proteome</keyword>